<dbReference type="GO" id="GO:0005975">
    <property type="term" value="P:carbohydrate metabolic process"/>
    <property type="evidence" value="ECO:0007669"/>
    <property type="project" value="InterPro"/>
</dbReference>
<dbReference type="PANTHER" id="PTHR42899:SF1">
    <property type="entry name" value="SPERMATOGENESIS-ASSOCIATED PROTEIN 20"/>
    <property type="match status" value="1"/>
</dbReference>
<dbReference type="InterPro" id="IPR012341">
    <property type="entry name" value="6hp_glycosidase-like_sf"/>
</dbReference>
<evidence type="ECO:0000313" key="2">
    <source>
        <dbReference type="Proteomes" id="UP000265520"/>
    </source>
</evidence>
<dbReference type="AlphaFoldDB" id="A0A392P3Q9"/>
<protein>
    <submittedName>
        <fullName evidence="1">Spermatogenesis-associated protein 20-like</fullName>
    </submittedName>
</protein>
<dbReference type="InterPro" id="IPR024705">
    <property type="entry name" value="Ssp411"/>
</dbReference>
<comment type="caution">
    <text evidence="1">The sequence shown here is derived from an EMBL/GenBank/DDBJ whole genome shotgun (WGS) entry which is preliminary data.</text>
</comment>
<dbReference type="Proteomes" id="UP000265520">
    <property type="component" value="Unassembled WGS sequence"/>
</dbReference>
<dbReference type="SUPFAM" id="SSF48208">
    <property type="entry name" value="Six-hairpin glycosidases"/>
    <property type="match status" value="1"/>
</dbReference>
<name>A0A392P3Q9_9FABA</name>
<keyword evidence="2" id="KW-1185">Reference proteome</keyword>
<dbReference type="GO" id="GO:0009507">
    <property type="term" value="C:chloroplast"/>
    <property type="evidence" value="ECO:0007669"/>
    <property type="project" value="TreeGrafter"/>
</dbReference>
<evidence type="ECO:0000313" key="1">
    <source>
        <dbReference type="EMBL" id="MCI06110.1"/>
    </source>
</evidence>
<proteinExistence type="predicted"/>
<accession>A0A392P3Q9</accession>
<dbReference type="InterPro" id="IPR008928">
    <property type="entry name" value="6-hairpin_glycosidase_sf"/>
</dbReference>
<dbReference type="Gene3D" id="1.50.10.10">
    <property type="match status" value="1"/>
</dbReference>
<dbReference type="PANTHER" id="PTHR42899">
    <property type="entry name" value="SPERMATOGENESIS-ASSOCIATED PROTEIN 20"/>
    <property type="match status" value="1"/>
</dbReference>
<organism evidence="1 2">
    <name type="scientific">Trifolium medium</name>
    <dbReference type="NCBI Taxonomy" id="97028"/>
    <lineage>
        <taxon>Eukaryota</taxon>
        <taxon>Viridiplantae</taxon>
        <taxon>Streptophyta</taxon>
        <taxon>Embryophyta</taxon>
        <taxon>Tracheophyta</taxon>
        <taxon>Spermatophyta</taxon>
        <taxon>Magnoliopsida</taxon>
        <taxon>eudicotyledons</taxon>
        <taxon>Gunneridae</taxon>
        <taxon>Pentapetalae</taxon>
        <taxon>rosids</taxon>
        <taxon>fabids</taxon>
        <taxon>Fabales</taxon>
        <taxon>Fabaceae</taxon>
        <taxon>Papilionoideae</taxon>
        <taxon>50 kb inversion clade</taxon>
        <taxon>NPAAA clade</taxon>
        <taxon>Hologalegina</taxon>
        <taxon>IRL clade</taxon>
        <taxon>Trifolieae</taxon>
        <taxon>Trifolium</taxon>
    </lineage>
</organism>
<dbReference type="EMBL" id="LXQA010060782">
    <property type="protein sequence ID" value="MCI06110.1"/>
    <property type="molecule type" value="Genomic_DNA"/>
</dbReference>
<sequence length="148" mass="16750">MKKLWPEEYLRIAGKAASFIRNQLYNAETHRLQHSFRNSPSKAPGFLDDYAFMISGLLDLYEFGGEINWLLWAIELQETQDSLFLDREGGGYFNNTGEDSSVLLRVKEDHDGAEPSGNSVSAINLIRLASMVSGSKADYYKRNAEHLL</sequence>
<reference evidence="1 2" key="1">
    <citation type="journal article" date="2018" name="Front. Plant Sci.">
        <title>Red Clover (Trifolium pratense) and Zigzag Clover (T. medium) - A Picture of Genomic Similarities and Differences.</title>
        <authorList>
            <person name="Dluhosova J."/>
            <person name="Istvanek J."/>
            <person name="Nedelnik J."/>
            <person name="Repkova J."/>
        </authorList>
    </citation>
    <scope>NUCLEOTIDE SEQUENCE [LARGE SCALE GENOMIC DNA]</scope>
    <source>
        <strain evidence="2">cv. 10/8</strain>
        <tissue evidence="1">Leaf</tissue>
    </source>
</reference>
<feature type="non-terminal residue" evidence="1">
    <location>
        <position position="148"/>
    </location>
</feature>